<feature type="transmembrane region" description="Helical" evidence="1">
    <location>
        <begin position="7"/>
        <end position="28"/>
    </location>
</feature>
<comment type="caution">
    <text evidence="2">The sequence shown here is derived from an EMBL/GenBank/DDBJ whole genome shotgun (WGS) entry which is preliminary data.</text>
</comment>
<feature type="transmembrane region" description="Helical" evidence="1">
    <location>
        <begin position="64"/>
        <end position="86"/>
    </location>
</feature>
<accession>X1M1K3</accession>
<keyword evidence="1" id="KW-1133">Transmembrane helix</keyword>
<feature type="transmembrane region" description="Helical" evidence="1">
    <location>
        <begin position="40"/>
        <end position="57"/>
    </location>
</feature>
<sequence length="131" mass="13803">LGGAINGVFGIILGLSSGTSLILGTYFAAKGVELDTRADGFFLFFVGIIFIIFAICAGKRLWLFFSLLLLLGVGFVFLGLTMAGLIVPTPGFMIGGWLMFAGGIFSLYTGSSMVINFSFGRPVLPLGGPLY</sequence>
<feature type="transmembrane region" description="Helical" evidence="1">
    <location>
        <begin position="92"/>
        <end position="111"/>
    </location>
</feature>
<keyword evidence="1" id="KW-0812">Transmembrane</keyword>
<protein>
    <submittedName>
        <fullName evidence="2">Uncharacterized protein</fullName>
    </submittedName>
</protein>
<evidence type="ECO:0000256" key="1">
    <source>
        <dbReference type="SAM" id="Phobius"/>
    </source>
</evidence>
<evidence type="ECO:0000313" key="2">
    <source>
        <dbReference type="EMBL" id="GAI08535.1"/>
    </source>
</evidence>
<dbReference type="AlphaFoldDB" id="X1M1K3"/>
<gene>
    <name evidence="2" type="ORF">S06H3_17597</name>
</gene>
<feature type="non-terminal residue" evidence="2">
    <location>
        <position position="1"/>
    </location>
</feature>
<keyword evidence="1" id="KW-0472">Membrane</keyword>
<proteinExistence type="predicted"/>
<organism evidence="2">
    <name type="scientific">marine sediment metagenome</name>
    <dbReference type="NCBI Taxonomy" id="412755"/>
    <lineage>
        <taxon>unclassified sequences</taxon>
        <taxon>metagenomes</taxon>
        <taxon>ecological metagenomes</taxon>
    </lineage>
</organism>
<dbReference type="EMBL" id="BARV01008811">
    <property type="protein sequence ID" value="GAI08535.1"/>
    <property type="molecule type" value="Genomic_DNA"/>
</dbReference>
<reference evidence="2" key="1">
    <citation type="journal article" date="2014" name="Front. Microbiol.">
        <title>High frequency of phylogenetically diverse reductive dehalogenase-homologous genes in deep subseafloor sedimentary metagenomes.</title>
        <authorList>
            <person name="Kawai M."/>
            <person name="Futagami T."/>
            <person name="Toyoda A."/>
            <person name="Takaki Y."/>
            <person name="Nishi S."/>
            <person name="Hori S."/>
            <person name="Arai W."/>
            <person name="Tsubouchi T."/>
            <person name="Morono Y."/>
            <person name="Uchiyama I."/>
            <person name="Ito T."/>
            <person name="Fujiyama A."/>
            <person name="Inagaki F."/>
            <person name="Takami H."/>
        </authorList>
    </citation>
    <scope>NUCLEOTIDE SEQUENCE</scope>
    <source>
        <strain evidence="2">Expedition CK06-06</strain>
    </source>
</reference>
<name>X1M1K3_9ZZZZ</name>